<proteinExistence type="predicted"/>
<dbReference type="EMBL" id="MU277270">
    <property type="protein sequence ID" value="KAI0056129.1"/>
    <property type="molecule type" value="Genomic_DNA"/>
</dbReference>
<organism evidence="1 2">
    <name type="scientific">Artomyces pyxidatus</name>
    <dbReference type="NCBI Taxonomy" id="48021"/>
    <lineage>
        <taxon>Eukaryota</taxon>
        <taxon>Fungi</taxon>
        <taxon>Dikarya</taxon>
        <taxon>Basidiomycota</taxon>
        <taxon>Agaricomycotina</taxon>
        <taxon>Agaricomycetes</taxon>
        <taxon>Russulales</taxon>
        <taxon>Auriscalpiaceae</taxon>
        <taxon>Artomyces</taxon>
    </lineage>
</organism>
<name>A0ACB8SIB6_9AGAM</name>
<keyword evidence="2" id="KW-1185">Reference proteome</keyword>
<protein>
    <submittedName>
        <fullName evidence="1">Uncharacterized protein</fullName>
    </submittedName>
</protein>
<evidence type="ECO:0000313" key="1">
    <source>
        <dbReference type="EMBL" id="KAI0056129.1"/>
    </source>
</evidence>
<dbReference type="Proteomes" id="UP000814140">
    <property type="component" value="Unassembled WGS sequence"/>
</dbReference>
<accession>A0ACB8SIB6</accession>
<reference evidence="1" key="1">
    <citation type="submission" date="2021-03" db="EMBL/GenBank/DDBJ databases">
        <authorList>
            <consortium name="DOE Joint Genome Institute"/>
            <person name="Ahrendt S."/>
            <person name="Looney B.P."/>
            <person name="Miyauchi S."/>
            <person name="Morin E."/>
            <person name="Drula E."/>
            <person name="Courty P.E."/>
            <person name="Chicoki N."/>
            <person name="Fauchery L."/>
            <person name="Kohler A."/>
            <person name="Kuo A."/>
            <person name="Labutti K."/>
            <person name="Pangilinan J."/>
            <person name="Lipzen A."/>
            <person name="Riley R."/>
            <person name="Andreopoulos W."/>
            <person name="He G."/>
            <person name="Johnson J."/>
            <person name="Barry K.W."/>
            <person name="Grigoriev I.V."/>
            <person name="Nagy L."/>
            <person name="Hibbett D."/>
            <person name="Henrissat B."/>
            <person name="Matheny P.B."/>
            <person name="Labbe J."/>
            <person name="Martin F."/>
        </authorList>
    </citation>
    <scope>NUCLEOTIDE SEQUENCE</scope>
    <source>
        <strain evidence="1">HHB10654</strain>
    </source>
</reference>
<sequence length="536" mass="58021">MSVLGIVFWLSLFWACVHSLPSLLHRLRRRHTLLPAPLSTRSRSALPGYVSSNGATTLTVDTVHLRVESTALNARHDALAARLGKARFRRILAGIYDVGTVAGVLGMLAADGALCWTGWQFGRALVQGTVVQQPMHAKRAIEGAMASVRPSAGPDIHLQLLIPGLTVPLSHLPVLLLSLFISQVIHEAGHAICAALDAVPLHSVGASLSLAIPSAFVALPASTLRALAPRSRARIAAAGALHNIVFWLALCALARVGFNWLGAYEDVTAHARIVLDVDADSPLYSHLPAGAVIVALDDVGAEHWDTYLTAPASDAAPGLGWCALEMWFLDHGRSCCDNSEEGALACFVSAKAEQRCVDPVPLLVPVKGSVARCGDETHMCGVNEVCVRPRGGETLLRIGVSSEGTERVILWRGPKVEVWEQVEVGTWLPRWRMLPLWLPHLTSTFLEYLKALTLSLFFLNVLPLPRLDGSQLLDAVLEYYDGDDGDLEDLEVGRGRRGERGRWKRRIGRSMRVMALTLVGGCLVLGLCGWAKEVWS</sequence>
<gene>
    <name evidence="1" type="ORF">BV25DRAFT_1903347</name>
</gene>
<comment type="caution">
    <text evidence="1">The sequence shown here is derived from an EMBL/GenBank/DDBJ whole genome shotgun (WGS) entry which is preliminary data.</text>
</comment>
<evidence type="ECO:0000313" key="2">
    <source>
        <dbReference type="Proteomes" id="UP000814140"/>
    </source>
</evidence>
<reference evidence="1" key="2">
    <citation type="journal article" date="2022" name="New Phytol.">
        <title>Evolutionary transition to the ectomycorrhizal habit in the genomes of a hyperdiverse lineage of mushroom-forming fungi.</title>
        <authorList>
            <person name="Looney B."/>
            <person name="Miyauchi S."/>
            <person name="Morin E."/>
            <person name="Drula E."/>
            <person name="Courty P.E."/>
            <person name="Kohler A."/>
            <person name="Kuo A."/>
            <person name="LaButti K."/>
            <person name="Pangilinan J."/>
            <person name="Lipzen A."/>
            <person name="Riley R."/>
            <person name="Andreopoulos W."/>
            <person name="He G."/>
            <person name="Johnson J."/>
            <person name="Nolan M."/>
            <person name="Tritt A."/>
            <person name="Barry K.W."/>
            <person name="Grigoriev I.V."/>
            <person name="Nagy L.G."/>
            <person name="Hibbett D."/>
            <person name="Henrissat B."/>
            <person name="Matheny P.B."/>
            <person name="Labbe J."/>
            <person name="Martin F.M."/>
        </authorList>
    </citation>
    <scope>NUCLEOTIDE SEQUENCE</scope>
    <source>
        <strain evidence="1">HHB10654</strain>
    </source>
</reference>